<dbReference type="Pfam" id="PF00117">
    <property type="entry name" value="GATase"/>
    <property type="match status" value="1"/>
</dbReference>
<dbReference type="PIRSF" id="PIRSF000495">
    <property type="entry name" value="Amidotransf_hisH"/>
    <property type="match status" value="1"/>
</dbReference>
<dbReference type="GO" id="GO:0016829">
    <property type="term" value="F:lyase activity"/>
    <property type="evidence" value="ECO:0007669"/>
    <property type="project" value="UniProtKB-KW"/>
</dbReference>
<evidence type="ECO:0000256" key="6">
    <source>
        <dbReference type="ARBA" id="ARBA00023102"/>
    </source>
</evidence>
<dbReference type="PANTHER" id="PTHR42701:SF1">
    <property type="entry name" value="IMIDAZOLE GLYCEROL PHOSPHATE SYNTHASE SUBUNIT HISH"/>
    <property type="match status" value="1"/>
</dbReference>
<sequence>MIAIIDYGMGNLKSIKNALKLLNIESVSTSDKEVIRKAKAIILPGVGAFKQAMDNLKEKSLDTLIKEVAKEEKLILGICLGMQLLFEKGFEGEEEEGLGLLKGDIKKLHPKERVKIPHMGWNKLIANNEEENFSSLSLDKFVYYVHSFMATDYEDKDLVAYSNYGGLKIPGIVRKDNIIGMQFHPEKSGEAGLNLLKEFGEMVK</sequence>
<name>A0A4S2DKB6_9CLOT</name>
<evidence type="ECO:0000259" key="12">
    <source>
        <dbReference type="Pfam" id="PF00117"/>
    </source>
</evidence>
<keyword evidence="4 10" id="KW-0378">Hydrolase</keyword>
<evidence type="ECO:0000313" key="14">
    <source>
        <dbReference type="Proteomes" id="UP000306888"/>
    </source>
</evidence>
<comment type="catalytic activity">
    <reaction evidence="8 10">
        <text>5-[(5-phospho-1-deoxy-D-ribulos-1-ylimino)methylamino]-1-(5-phospho-beta-D-ribosyl)imidazole-4-carboxamide + L-glutamine = D-erythro-1-(imidazol-4-yl)glycerol 3-phosphate + 5-amino-1-(5-phospho-beta-D-ribosyl)imidazole-4-carboxamide + L-glutamate + H(+)</text>
        <dbReference type="Rhea" id="RHEA:24793"/>
        <dbReference type="ChEBI" id="CHEBI:15378"/>
        <dbReference type="ChEBI" id="CHEBI:29985"/>
        <dbReference type="ChEBI" id="CHEBI:58278"/>
        <dbReference type="ChEBI" id="CHEBI:58359"/>
        <dbReference type="ChEBI" id="CHEBI:58475"/>
        <dbReference type="ChEBI" id="CHEBI:58525"/>
        <dbReference type="EC" id="4.3.2.10"/>
    </reaction>
</comment>
<evidence type="ECO:0000256" key="5">
    <source>
        <dbReference type="ARBA" id="ARBA00022962"/>
    </source>
</evidence>
<reference evidence="13 14" key="1">
    <citation type="submission" date="2019-04" db="EMBL/GenBank/DDBJ databases">
        <title>Microbes associate with the intestines of laboratory mice.</title>
        <authorList>
            <person name="Navarre W."/>
            <person name="Wong E."/>
            <person name="Huang K."/>
            <person name="Tropini C."/>
            <person name="Ng K."/>
            <person name="Yu B."/>
        </authorList>
    </citation>
    <scope>NUCLEOTIDE SEQUENCE [LARGE SCALE GENOMIC DNA]</scope>
    <source>
        <strain evidence="13 14">NM50_B9-20</strain>
    </source>
</reference>
<comment type="subunit">
    <text evidence="2 10">Heterodimer of HisH and HisF.</text>
</comment>
<comment type="caution">
    <text evidence="13">The sequence shown here is derived from an EMBL/GenBank/DDBJ whole genome shotgun (WGS) entry which is preliminary data.</text>
</comment>
<evidence type="ECO:0000256" key="3">
    <source>
        <dbReference type="ARBA" id="ARBA00022605"/>
    </source>
</evidence>
<feature type="domain" description="Glutamine amidotransferase" evidence="12">
    <location>
        <begin position="4"/>
        <end position="198"/>
    </location>
</feature>
<dbReference type="HAMAP" id="MF_00278">
    <property type="entry name" value="HisH"/>
    <property type="match status" value="1"/>
</dbReference>
<dbReference type="CDD" id="cd01748">
    <property type="entry name" value="GATase1_IGP_Synthase"/>
    <property type="match status" value="1"/>
</dbReference>
<dbReference type="PANTHER" id="PTHR42701">
    <property type="entry name" value="IMIDAZOLE GLYCEROL PHOSPHATE SYNTHASE SUBUNIT HISH"/>
    <property type="match status" value="1"/>
</dbReference>
<evidence type="ECO:0000256" key="2">
    <source>
        <dbReference type="ARBA" id="ARBA00011152"/>
    </source>
</evidence>
<keyword evidence="3 10" id="KW-0028">Amino-acid biosynthesis</keyword>
<keyword evidence="10" id="KW-0963">Cytoplasm</keyword>
<dbReference type="GO" id="GO:0000105">
    <property type="term" value="P:L-histidine biosynthetic process"/>
    <property type="evidence" value="ECO:0007669"/>
    <property type="project" value="UniProtKB-UniRule"/>
</dbReference>
<dbReference type="InterPro" id="IPR029062">
    <property type="entry name" value="Class_I_gatase-like"/>
</dbReference>
<feature type="active site" evidence="10 11">
    <location>
        <position position="184"/>
    </location>
</feature>
<comment type="pathway">
    <text evidence="1 10">Amino-acid biosynthesis; L-histidine biosynthesis; L-histidine from 5-phospho-alpha-D-ribose 1-diphosphate: step 5/9.</text>
</comment>
<dbReference type="GO" id="GO:0000107">
    <property type="term" value="F:imidazoleglycerol-phosphate synthase activity"/>
    <property type="evidence" value="ECO:0007669"/>
    <property type="project" value="UniProtKB-UniRule"/>
</dbReference>
<feature type="active site" description="Nucleophile" evidence="10 11">
    <location>
        <position position="79"/>
    </location>
</feature>
<dbReference type="RefSeq" id="WP_136006092.1">
    <property type="nucleotide sequence ID" value="NZ_SRYR01000002.1"/>
</dbReference>
<dbReference type="InterPro" id="IPR017926">
    <property type="entry name" value="GATASE"/>
</dbReference>
<dbReference type="EMBL" id="SRYR01000002">
    <property type="protein sequence ID" value="TGY42677.1"/>
    <property type="molecule type" value="Genomic_DNA"/>
</dbReference>
<evidence type="ECO:0000256" key="8">
    <source>
        <dbReference type="ARBA" id="ARBA00047838"/>
    </source>
</evidence>
<proteinExistence type="inferred from homology"/>
<dbReference type="AlphaFoldDB" id="A0A4S2DKB6"/>
<keyword evidence="6 10" id="KW-0368">Histidine biosynthesis</keyword>
<evidence type="ECO:0000256" key="7">
    <source>
        <dbReference type="ARBA" id="ARBA00023239"/>
    </source>
</evidence>
<evidence type="ECO:0000313" key="13">
    <source>
        <dbReference type="EMBL" id="TGY42677.1"/>
    </source>
</evidence>
<organism evidence="13 14">
    <name type="scientific">Clostridium sartagoforme</name>
    <dbReference type="NCBI Taxonomy" id="84031"/>
    <lineage>
        <taxon>Bacteria</taxon>
        <taxon>Bacillati</taxon>
        <taxon>Bacillota</taxon>
        <taxon>Clostridia</taxon>
        <taxon>Eubacteriales</taxon>
        <taxon>Clostridiaceae</taxon>
        <taxon>Clostridium</taxon>
    </lineage>
</organism>
<dbReference type="SUPFAM" id="SSF52317">
    <property type="entry name" value="Class I glutamine amidotransferase-like"/>
    <property type="match status" value="1"/>
</dbReference>
<evidence type="ECO:0000256" key="11">
    <source>
        <dbReference type="PIRSR" id="PIRSR000495-1"/>
    </source>
</evidence>
<dbReference type="PROSITE" id="PS51273">
    <property type="entry name" value="GATASE_TYPE_1"/>
    <property type="match status" value="1"/>
</dbReference>
<dbReference type="Proteomes" id="UP000306888">
    <property type="component" value="Unassembled WGS sequence"/>
</dbReference>
<comment type="subcellular location">
    <subcellularLocation>
        <location evidence="10">Cytoplasm</location>
    </subcellularLocation>
</comment>
<evidence type="ECO:0000256" key="10">
    <source>
        <dbReference type="HAMAP-Rule" id="MF_00278"/>
    </source>
</evidence>
<comment type="function">
    <text evidence="10">IGPS catalyzes the conversion of PRFAR and glutamine to IGP, AICAR and glutamate. The HisH subunit catalyzes the hydrolysis of glutamine to glutamate and ammonia as part of the synthesis of IGP and AICAR. The resulting ammonia molecule is channeled to the active site of HisF.</text>
</comment>
<protein>
    <recommendedName>
        <fullName evidence="10">Imidazole glycerol phosphate synthase subunit HisH</fullName>
        <ecNumber evidence="10">4.3.2.10</ecNumber>
    </recommendedName>
    <alternativeName>
        <fullName evidence="10">IGP synthase glutaminase subunit</fullName>
        <ecNumber evidence="10">3.5.1.2</ecNumber>
    </alternativeName>
    <alternativeName>
        <fullName evidence="10">IGP synthase subunit HisH</fullName>
    </alternativeName>
    <alternativeName>
        <fullName evidence="10">ImGP synthase subunit HisH</fullName>
        <shortName evidence="10">IGPS subunit HisH</shortName>
    </alternativeName>
</protein>
<keyword evidence="14" id="KW-1185">Reference proteome</keyword>
<dbReference type="OrthoDB" id="9807137at2"/>
<keyword evidence="7 10" id="KW-0456">Lyase</keyword>
<evidence type="ECO:0000256" key="4">
    <source>
        <dbReference type="ARBA" id="ARBA00022801"/>
    </source>
</evidence>
<gene>
    <name evidence="10 13" type="primary">hisH</name>
    <name evidence="13" type="ORF">E5347_07655</name>
</gene>
<comment type="catalytic activity">
    <reaction evidence="9 10">
        <text>L-glutamine + H2O = L-glutamate + NH4(+)</text>
        <dbReference type="Rhea" id="RHEA:15889"/>
        <dbReference type="ChEBI" id="CHEBI:15377"/>
        <dbReference type="ChEBI" id="CHEBI:28938"/>
        <dbReference type="ChEBI" id="CHEBI:29985"/>
        <dbReference type="ChEBI" id="CHEBI:58359"/>
        <dbReference type="EC" id="3.5.1.2"/>
    </reaction>
</comment>
<feature type="active site" evidence="10 11">
    <location>
        <position position="186"/>
    </location>
</feature>
<dbReference type="NCBIfam" id="TIGR01855">
    <property type="entry name" value="IMP_synth_hisH"/>
    <property type="match status" value="1"/>
</dbReference>
<dbReference type="Gene3D" id="3.40.50.880">
    <property type="match status" value="1"/>
</dbReference>
<dbReference type="GO" id="GO:0004359">
    <property type="term" value="F:glutaminase activity"/>
    <property type="evidence" value="ECO:0007669"/>
    <property type="project" value="UniProtKB-EC"/>
</dbReference>
<dbReference type="GO" id="GO:0005737">
    <property type="term" value="C:cytoplasm"/>
    <property type="evidence" value="ECO:0007669"/>
    <property type="project" value="UniProtKB-SubCell"/>
</dbReference>
<dbReference type="EC" id="4.3.2.10" evidence="10"/>
<keyword evidence="5 10" id="KW-0315">Glutamine amidotransferase</keyword>
<evidence type="ECO:0000256" key="1">
    <source>
        <dbReference type="ARBA" id="ARBA00005091"/>
    </source>
</evidence>
<dbReference type="UniPathway" id="UPA00031">
    <property type="reaction ID" value="UER00010"/>
</dbReference>
<evidence type="ECO:0000256" key="9">
    <source>
        <dbReference type="ARBA" id="ARBA00049534"/>
    </source>
</evidence>
<dbReference type="EC" id="3.5.1.2" evidence="10"/>
<dbReference type="InterPro" id="IPR010139">
    <property type="entry name" value="Imidazole-glycPsynth_HisH"/>
</dbReference>
<accession>A0A4S2DKB6</accession>